<dbReference type="PANTHER" id="PTHR42354:SF1">
    <property type="entry name" value="C2H2-TYPE DOMAIN-CONTAINING PROTEIN"/>
    <property type="match status" value="1"/>
</dbReference>
<gene>
    <name evidence="2" type="ORF">N0V83_002788</name>
</gene>
<reference evidence="2" key="1">
    <citation type="submission" date="2022-10" db="EMBL/GenBank/DDBJ databases">
        <title>Tapping the CABI collections for fungal endophytes: first genome assemblies for Collariella, Neodidymelliopsis, Ascochyta clinopodiicola, Didymella pomorum, Didymosphaeria variabile, Neocosmospora piperis and Neocucurbitaria cava.</title>
        <authorList>
            <person name="Hill R."/>
        </authorList>
    </citation>
    <scope>NUCLEOTIDE SEQUENCE</scope>
    <source>
        <strain evidence="2">IMI 356814</strain>
    </source>
</reference>
<dbReference type="PANTHER" id="PTHR42354">
    <property type="entry name" value="C2H2-TYPE DOMAIN-CONTAINING PROTEIN"/>
    <property type="match status" value="1"/>
</dbReference>
<evidence type="ECO:0000313" key="2">
    <source>
        <dbReference type="EMBL" id="KAJ4374049.1"/>
    </source>
</evidence>
<dbReference type="Proteomes" id="UP001140560">
    <property type="component" value="Unassembled WGS sequence"/>
</dbReference>
<dbReference type="EMBL" id="JAPEUY010000004">
    <property type="protein sequence ID" value="KAJ4374049.1"/>
    <property type="molecule type" value="Genomic_DNA"/>
</dbReference>
<evidence type="ECO:0000256" key="1">
    <source>
        <dbReference type="SAM" id="MobiDB-lite"/>
    </source>
</evidence>
<feature type="region of interest" description="Disordered" evidence="1">
    <location>
        <begin position="45"/>
        <end position="97"/>
    </location>
</feature>
<protein>
    <submittedName>
        <fullName evidence="2">Uncharacterized protein</fullName>
    </submittedName>
</protein>
<dbReference type="OrthoDB" id="5309037at2759"/>
<proteinExistence type="predicted"/>
<dbReference type="AlphaFoldDB" id="A0A9W8YCS8"/>
<name>A0A9W8YCS8_9PLEO</name>
<feature type="compositionally biased region" description="Basic and acidic residues" evidence="1">
    <location>
        <begin position="49"/>
        <end position="80"/>
    </location>
</feature>
<keyword evidence="3" id="KW-1185">Reference proteome</keyword>
<evidence type="ECO:0000313" key="3">
    <source>
        <dbReference type="Proteomes" id="UP001140560"/>
    </source>
</evidence>
<organism evidence="2 3">
    <name type="scientific">Neocucurbitaria cava</name>
    <dbReference type="NCBI Taxonomy" id="798079"/>
    <lineage>
        <taxon>Eukaryota</taxon>
        <taxon>Fungi</taxon>
        <taxon>Dikarya</taxon>
        <taxon>Ascomycota</taxon>
        <taxon>Pezizomycotina</taxon>
        <taxon>Dothideomycetes</taxon>
        <taxon>Pleosporomycetidae</taxon>
        <taxon>Pleosporales</taxon>
        <taxon>Pleosporineae</taxon>
        <taxon>Cucurbitariaceae</taxon>
        <taxon>Neocucurbitaria</taxon>
    </lineage>
</organism>
<sequence>MKERAEAAVETAKSVLQDLVVVVSLVRTLTDSFGSASDLYRKLKRKSHAKDSDDEKVQERQVRRPLRPRRDSKASHELGHRYQTGWSDSRKDDYSDNDEELICTSSSQVRAEYDRGYRKLGEPFARGDFIEKAKVLRVYFAHGSKS</sequence>
<accession>A0A9W8YCS8</accession>
<comment type="caution">
    <text evidence="2">The sequence shown here is derived from an EMBL/GenBank/DDBJ whole genome shotgun (WGS) entry which is preliminary data.</text>
</comment>